<keyword evidence="4" id="KW-1185">Reference proteome</keyword>
<dbReference type="EMBL" id="BAAALF010000095">
    <property type="protein sequence ID" value="GAA1251510.1"/>
    <property type="molecule type" value="Genomic_DNA"/>
</dbReference>
<organism evidence="3 4">
    <name type="scientific">Kitasatospora nipponensis</name>
    <dbReference type="NCBI Taxonomy" id="258049"/>
    <lineage>
        <taxon>Bacteria</taxon>
        <taxon>Bacillati</taxon>
        <taxon>Actinomycetota</taxon>
        <taxon>Actinomycetes</taxon>
        <taxon>Kitasatosporales</taxon>
        <taxon>Streptomycetaceae</taxon>
        <taxon>Kitasatospora</taxon>
    </lineage>
</organism>
<dbReference type="InterPro" id="IPR016040">
    <property type="entry name" value="NAD(P)-bd_dom"/>
</dbReference>
<reference evidence="4" key="1">
    <citation type="journal article" date="2019" name="Int. J. Syst. Evol. Microbiol.">
        <title>The Global Catalogue of Microorganisms (GCM) 10K type strain sequencing project: providing services to taxonomists for standard genome sequencing and annotation.</title>
        <authorList>
            <consortium name="The Broad Institute Genomics Platform"/>
            <consortium name="The Broad Institute Genome Sequencing Center for Infectious Disease"/>
            <person name="Wu L."/>
            <person name="Ma J."/>
        </authorList>
    </citation>
    <scope>NUCLEOTIDE SEQUENCE [LARGE SCALE GENOMIC DNA]</scope>
    <source>
        <strain evidence="4">JCM 13004</strain>
    </source>
</reference>
<evidence type="ECO:0000313" key="3">
    <source>
        <dbReference type="EMBL" id="GAA1251510.1"/>
    </source>
</evidence>
<gene>
    <name evidence="3" type="ORF">GCM10009665_47740</name>
</gene>
<dbReference type="PANTHER" id="PTHR43162">
    <property type="match status" value="1"/>
</dbReference>
<evidence type="ECO:0000313" key="4">
    <source>
        <dbReference type="Proteomes" id="UP001500037"/>
    </source>
</evidence>
<dbReference type="InterPro" id="IPR051604">
    <property type="entry name" value="Ergot_Alk_Oxidoreductase"/>
</dbReference>
<dbReference type="Pfam" id="PF13460">
    <property type="entry name" value="NAD_binding_10"/>
    <property type="match status" value="1"/>
</dbReference>
<protein>
    <submittedName>
        <fullName evidence="3">NAD(P)H-binding protein</fullName>
    </submittedName>
</protein>
<comment type="caution">
    <text evidence="3">The sequence shown here is derived from an EMBL/GenBank/DDBJ whole genome shotgun (WGS) entry which is preliminary data.</text>
</comment>
<proteinExistence type="predicted"/>
<feature type="region of interest" description="Disordered" evidence="1">
    <location>
        <begin position="103"/>
        <end position="124"/>
    </location>
</feature>
<name>A0ABP4H5T4_9ACTN</name>
<dbReference type="SUPFAM" id="SSF51735">
    <property type="entry name" value="NAD(P)-binding Rossmann-fold domains"/>
    <property type="match status" value="1"/>
</dbReference>
<sequence>MIMITGATGPVGRPLVDFALARGAAVRAVTRDPAATLARDVEVVVGDPRHPACLTDALSGVTALFLHPRAVGDAAQALVALARARGVRRVVALSAMNVDDPLAEQPSRLRGDRNREAEVAAESGGPEWTSLRASSFAGNTGQAWGAQLRAGDLVRYVHPGFEESLLDERDLAEVAALALCEDELINQRLELTGPQSLSHRQQVATIGRVLGRALRFEEVPAQAAAEGMRRAGLPTPFVDALLARYARHLHRPQHPPTGEVARILGRPARDYAHWVADHAAVFQP</sequence>
<feature type="domain" description="NAD(P)-binding" evidence="2">
    <location>
        <begin position="6"/>
        <end position="139"/>
    </location>
</feature>
<dbReference type="PANTHER" id="PTHR43162:SF1">
    <property type="entry name" value="PRESTALK A DIFFERENTIATION PROTEIN A"/>
    <property type="match status" value="1"/>
</dbReference>
<dbReference type="Proteomes" id="UP001500037">
    <property type="component" value="Unassembled WGS sequence"/>
</dbReference>
<dbReference type="InterPro" id="IPR036291">
    <property type="entry name" value="NAD(P)-bd_dom_sf"/>
</dbReference>
<accession>A0ABP4H5T4</accession>
<evidence type="ECO:0000256" key="1">
    <source>
        <dbReference type="SAM" id="MobiDB-lite"/>
    </source>
</evidence>
<evidence type="ECO:0000259" key="2">
    <source>
        <dbReference type="Pfam" id="PF13460"/>
    </source>
</evidence>
<dbReference type="Gene3D" id="3.40.50.720">
    <property type="entry name" value="NAD(P)-binding Rossmann-like Domain"/>
    <property type="match status" value="1"/>
</dbReference>
<feature type="compositionally biased region" description="Basic and acidic residues" evidence="1">
    <location>
        <begin position="107"/>
        <end position="118"/>
    </location>
</feature>